<dbReference type="Proteomes" id="UP000670092">
    <property type="component" value="Unassembled WGS sequence"/>
</dbReference>
<feature type="compositionally biased region" description="Polar residues" evidence="1">
    <location>
        <begin position="103"/>
        <end position="114"/>
    </location>
</feature>
<dbReference type="AlphaFoldDB" id="A0A8H7Z2G6"/>
<protein>
    <submittedName>
        <fullName evidence="3">Uncharacterized protein</fullName>
    </submittedName>
</protein>
<feature type="transmembrane region" description="Helical" evidence="2">
    <location>
        <begin position="39"/>
        <end position="59"/>
    </location>
</feature>
<gene>
    <name evidence="3" type="ORF">I7I52_10374</name>
</gene>
<sequence>MDDITIPSTSHITMLGIYITNLIILPIALLIIIPLAFTATITISIAFATLFLRLCLVYLDFFTALARAYFHTLPSPPSSTATGAYPGSPHFHTVHDPTHRRSSSQPGTYSPTENLTFRGRIYHRNSQFLLRKGSTPPERKRRLRIQNSQGNPPRMCPLARKHSLPTPVSLGTFVSKGDLGDDFEPINGLFQAPAGVAARPQITPPLSDETGDGGHGNRDGGDGFDFEDDGDDDDDDDDTAVADILDY</sequence>
<comment type="caution">
    <text evidence="3">The sequence shown here is derived from an EMBL/GenBank/DDBJ whole genome shotgun (WGS) entry which is preliminary data.</text>
</comment>
<accession>A0A8H7Z2G6</accession>
<evidence type="ECO:0000256" key="2">
    <source>
        <dbReference type="SAM" id="Phobius"/>
    </source>
</evidence>
<feature type="region of interest" description="Disordered" evidence="1">
    <location>
        <begin position="200"/>
        <end position="247"/>
    </location>
</feature>
<reference evidence="3 4" key="1">
    <citation type="submission" date="2021-01" db="EMBL/GenBank/DDBJ databases">
        <title>Chromosome-level genome assembly of a human fungal pathogen reveals clustering of transcriptionally co-regulated genes.</title>
        <authorList>
            <person name="Voorhies M."/>
            <person name="Cohen S."/>
            <person name="Shea T.P."/>
            <person name="Petrus S."/>
            <person name="Munoz J.F."/>
            <person name="Poplawski S."/>
            <person name="Goldman W.E."/>
            <person name="Michael T."/>
            <person name="Cuomo C.A."/>
            <person name="Sil A."/>
            <person name="Beyhan S."/>
        </authorList>
    </citation>
    <scope>NUCLEOTIDE SEQUENCE [LARGE SCALE GENOMIC DNA]</scope>
    <source>
        <strain evidence="3 4">G184AR</strain>
    </source>
</reference>
<dbReference type="EMBL" id="JAEVHI010000002">
    <property type="protein sequence ID" value="KAG5299909.1"/>
    <property type="molecule type" value="Genomic_DNA"/>
</dbReference>
<feature type="transmembrane region" description="Helical" evidence="2">
    <location>
        <begin position="12"/>
        <end position="33"/>
    </location>
</feature>
<evidence type="ECO:0000256" key="1">
    <source>
        <dbReference type="SAM" id="MobiDB-lite"/>
    </source>
</evidence>
<feature type="region of interest" description="Disordered" evidence="1">
    <location>
        <begin position="128"/>
        <end position="163"/>
    </location>
</feature>
<feature type="compositionally biased region" description="Acidic residues" evidence="1">
    <location>
        <begin position="222"/>
        <end position="247"/>
    </location>
</feature>
<dbReference type="OrthoDB" id="4188617at2759"/>
<keyword evidence="2" id="KW-1133">Transmembrane helix</keyword>
<keyword evidence="2" id="KW-0812">Transmembrane</keyword>
<evidence type="ECO:0000313" key="4">
    <source>
        <dbReference type="Proteomes" id="UP000670092"/>
    </source>
</evidence>
<proteinExistence type="predicted"/>
<evidence type="ECO:0000313" key="3">
    <source>
        <dbReference type="EMBL" id="KAG5299909.1"/>
    </source>
</evidence>
<name>A0A8H7Z2G6_AJECA</name>
<keyword evidence="2" id="KW-0472">Membrane</keyword>
<dbReference type="VEuPathDB" id="FungiDB:I7I52_10374"/>
<organism evidence="3 4">
    <name type="scientific">Ajellomyces capsulatus</name>
    <name type="common">Darling's disease fungus</name>
    <name type="synonym">Histoplasma capsulatum</name>
    <dbReference type="NCBI Taxonomy" id="5037"/>
    <lineage>
        <taxon>Eukaryota</taxon>
        <taxon>Fungi</taxon>
        <taxon>Dikarya</taxon>
        <taxon>Ascomycota</taxon>
        <taxon>Pezizomycotina</taxon>
        <taxon>Eurotiomycetes</taxon>
        <taxon>Eurotiomycetidae</taxon>
        <taxon>Onygenales</taxon>
        <taxon>Ajellomycetaceae</taxon>
        <taxon>Histoplasma</taxon>
    </lineage>
</organism>
<feature type="region of interest" description="Disordered" evidence="1">
    <location>
        <begin position="81"/>
        <end position="114"/>
    </location>
</feature>